<evidence type="ECO:0000313" key="2">
    <source>
        <dbReference type="Proteomes" id="UP000059680"/>
    </source>
</evidence>
<reference evidence="1 2" key="2">
    <citation type="journal article" date="2013" name="Plant Cell Physiol.">
        <title>Rice Annotation Project Database (RAP-DB): an integrative and interactive database for rice genomics.</title>
        <authorList>
            <person name="Sakai H."/>
            <person name="Lee S.S."/>
            <person name="Tanaka T."/>
            <person name="Numa H."/>
            <person name="Kim J."/>
            <person name="Kawahara Y."/>
            <person name="Wakimoto H."/>
            <person name="Yang C.C."/>
            <person name="Iwamoto M."/>
            <person name="Abe T."/>
            <person name="Yamada Y."/>
            <person name="Muto A."/>
            <person name="Inokuchi H."/>
            <person name="Ikemura T."/>
            <person name="Matsumoto T."/>
            <person name="Sasaki T."/>
            <person name="Itoh T."/>
        </authorList>
    </citation>
    <scope>NUCLEOTIDE SEQUENCE [LARGE SCALE GENOMIC DNA]</scope>
    <source>
        <strain evidence="2">cv. Nipponbare</strain>
    </source>
</reference>
<reference evidence="2" key="1">
    <citation type="journal article" date="2005" name="Nature">
        <title>The map-based sequence of the rice genome.</title>
        <authorList>
            <consortium name="International rice genome sequencing project (IRGSP)"/>
            <person name="Matsumoto T."/>
            <person name="Wu J."/>
            <person name="Kanamori H."/>
            <person name="Katayose Y."/>
            <person name="Fujisawa M."/>
            <person name="Namiki N."/>
            <person name="Mizuno H."/>
            <person name="Yamamoto K."/>
            <person name="Antonio B.A."/>
            <person name="Baba T."/>
            <person name="Sakata K."/>
            <person name="Nagamura Y."/>
            <person name="Aoki H."/>
            <person name="Arikawa K."/>
            <person name="Arita K."/>
            <person name="Bito T."/>
            <person name="Chiden Y."/>
            <person name="Fujitsuka N."/>
            <person name="Fukunaka R."/>
            <person name="Hamada M."/>
            <person name="Harada C."/>
            <person name="Hayashi A."/>
            <person name="Hijishita S."/>
            <person name="Honda M."/>
            <person name="Hosokawa S."/>
            <person name="Ichikawa Y."/>
            <person name="Idonuma A."/>
            <person name="Iijima M."/>
            <person name="Ikeda M."/>
            <person name="Ikeno M."/>
            <person name="Ito K."/>
            <person name="Ito S."/>
            <person name="Ito T."/>
            <person name="Ito Y."/>
            <person name="Ito Y."/>
            <person name="Iwabuchi A."/>
            <person name="Kamiya K."/>
            <person name="Karasawa W."/>
            <person name="Kurita K."/>
            <person name="Katagiri S."/>
            <person name="Kikuta A."/>
            <person name="Kobayashi H."/>
            <person name="Kobayashi N."/>
            <person name="Machita K."/>
            <person name="Maehara T."/>
            <person name="Masukawa M."/>
            <person name="Mizubayashi T."/>
            <person name="Mukai Y."/>
            <person name="Nagasaki H."/>
            <person name="Nagata Y."/>
            <person name="Naito S."/>
            <person name="Nakashima M."/>
            <person name="Nakama Y."/>
            <person name="Nakamichi Y."/>
            <person name="Nakamura M."/>
            <person name="Meguro A."/>
            <person name="Negishi M."/>
            <person name="Ohta I."/>
            <person name="Ohta T."/>
            <person name="Okamoto M."/>
            <person name="Ono N."/>
            <person name="Saji S."/>
            <person name="Sakaguchi M."/>
            <person name="Sakai K."/>
            <person name="Shibata M."/>
            <person name="Shimokawa T."/>
            <person name="Song J."/>
            <person name="Takazaki Y."/>
            <person name="Terasawa K."/>
            <person name="Tsugane M."/>
            <person name="Tsuji K."/>
            <person name="Ueda S."/>
            <person name="Waki K."/>
            <person name="Yamagata H."/>
            <person name="Yamamoto M."/>
            <person name="Yamamoto S."/>
            <person name="Yamane H."/>
            <person name="Yoshiki S."/>
            <person name="Yoshihara R."/>
            <person name="Yukawa K."/>
            <person name="Zhong H."/>
            <person name="Yano M."/>
            <person name="Yuan Q."/>
            <person name="Ouyang S."/>
            <person name="Liu J."/>
            <person name="Jones K.M."/>
            <person name="Gansberger K."/>
            <person name="Moffat K."/>
            <person name="Hill J."/>
            <person name="Bera J."/>
            <person name="Fadrosh D."/>
            <person name="Jin S."/>
            <person name="Johri S."/>
            <person name="Kim M."/>
            <person name="Overton L."/>
            <person name="Reardon M."/>
            <person name="Tsitrin T."/>
            <person name="Vuong H."/>
            <person name="Weaver B."/>
            <person name="Ciecko A."/>
            <person name="Tallon L."/>
            <person name="Jackson J."/>
            <person name="Pai G."/>
            <person name="Aken S.V."/>
            <person name="Utterback T."/>
            <person name="Reidmuller S."/>
            <person name="Feldblyum T."/>
            <person name="Hsiao J."/>
            <person name="Zismann V."/>
            <person name="Iobst S."/>
            <person name="de Vazeille A.R."/>
            <person name="Buell C.R."/>
            <person name="Ying K."/>
            <person name="Li Y."/>
            <person name="Lu T."/>
            <person name="Huang Y."/>
            <person name="Zhao Q."/>
            <person name="Feng Q."/>
            <person name="Zhang L."/>
            <person name="Zhu J."/>
            <person name="Weng Q."/>
            <person name="Mu J."/>
            <person name="Lu Y."/>
            <person name="Fan D."/>
            <person name="Liu Y."/>
            <person name="Guan J."/>
            <person name="Zhang Y."/>
            <person name="Yu S."/>
            <person name="Liu X."/>
            <person name="Zhang Y."/>
            <person name="Hong G."/>
            <person name="Han B."/>
            <person name="Choisne N."/>
            <person name="Demange N."/>
            <person name="Orjeda G."/>
            <person name="Samain S."/>
            <person name="Cattolico L."/>
            <person name="Pelletier E."/>
            <person name="Couloux A."/>
            <person name="Segurens B."/>
            <person name="Wincker P."/>
            <person name="D'Hont A."/>
            <person name="Scarpelli C."/>
            <person name="Weissenbach J."/>
            <person name="Salanoubat M."/>
            <person name="Quetier F."/>
            <person name="Yu Y."/>
            <person name="Kim H.R."/>
            <person name="Rambo T."/>
            <person name="Currie J."/>
            <person name="Collura K."/>
            <person name="Luo M."/>
            <person name="Yang T."/>
            <person name="Ammiraju J.S.S."/>
            <person name="Engler F."/>
            <person name="Soderlund C."/>
            <person name="Wing R.A."/>
            <person name="Palmer L.E."/>
            <person name="de la Bastide M."/>
            <person name="Spiegel L."/>
            <person name="Nascimento L."/>
            <person name="Zutavern T."/>
            <person name="O'Shaughnessy A."/>
            <person name="Dike S."/>
            <person name="Dedhia N."/>
            <person name="Preston R."/>
            <person name="Balija V."/>
            <person name="McCombie W.R."/>
            <person name="Chow T."/>
            <person name="Chen H."/>
            <person name="Chung M."/>
            <person name="Chen C."/>
            <person name="Shaw J."/>
            <person name="Wu H."/>
            <person name="Hsiao K."/>
            <person name="Chao Y."/>
            <person name="Chu M."/>
            <person name="Cheng C."/>
            <person name="Hour A."/>
            <person name="Lee P."/>
            <person name="Lin S."/>
            <person name="Lin Y."/>
            <person name="Liou J."/>
            <person name="Liu S."/>
            <person name="Hsing Y."/>
            <person name="Raghuvanshi S."/>
            <person name="Mohanty A."/>
            <person name="Bharti A.K."/>
            <person name="Gaur A."/>
            <person name="Gupta V."/>
            <person name="Kumar D."/>
            <person name="Ravi V."/>
            <person name="Vij S."/>
            <person name="Kapur A."/>
            <person name="Khurana P."/>
            <person name="Khurana P."/>
            <person name="Khurana J.P."/>
            <person name="Tyagi A.K."/>
            <person name="Gaikwad K."/>
            <person name="Singh A."/>
            <person name="Dalal V."/>
            <person name="Srivastava S."/>
            <person name="Dixit A."/>
            <person name="Pal A.K."/>
            <person name="Ghazi I.A."/>
            <person name="Yadav M."/>
            <person name="Pandit A."/>
            <person name="Bhargava A."/>
            <person name="Sureshbabu K."/>
            <person name="Batra K."/>
            <person name="Sharma T.R."/>
            <person name="Mohapatra T."/>
            <person name="Singh N.K."/>
            <person name="Messing J."/>
            <person name="Nelson A.B."/>
            <person name="Fuks G."/>
            <person name="Kavchok S."/>
            <person name="Keizer G."/>
            <person name="Linton E."/>
            <person name="Llaca V."/>
            <person name="Song R."/>
            <person name="Tanyolac B."/>
            <person name="Young S."/>
            <person name="Ho-Il K."/>
            <person name="Hahn J.H."/>
            <person name="Sangsakoo G."/>
            <person name="Vanavichit A."/>
            <person name="de Mattos Luiz.A.T."/>
            <person name="Zimmer P.D."/>
            <person name="Malone G."/>
            <person name="Dellagostin O."/>
            <person name="de Oliveira A.C."/>
            <person name="Bevan M."/>
            <person name="Bancroft I."/>
            <person name="Minx P."/>
            <person name="Cordum H."/>
            <person name="Wilson R."/>
            <person name="Cheng Z."/>
            <person name="Jin W."/>
            <person name="Jiang J."/>
            <person name="Leong S.A."/>
            <person name="Iwama H."/>
            <person name="Gojobori T."/>
            <person name="Itoh T."/>
            <person name="Niimura Y."/>
            <person name="Fujii Y."/>
            <person name="Habara T."/>
            <person name="Sakai H."/>
            <person name="Sato Y."/>
            <person name="Wilson G."/>
            <person name="Kumar K."/>
            <person name="McCouch S."/>
            <person name="Juretic N."/>
            <person name="Hoen D."/>
            <person name="Wright S."/>
            <person name="Bruskiewich R."/>
            <person name="Bureau T."/>
            <person name="Miyao A."/>
            <person name="Hirochika H."/>
            <person name="Nishikawa T."/>
            <person name="Kadowaki K."/>
            <person name="Sugiura M."/>
            <person name="Burr B."/>
            <person name="Sasaki T."/>
        </authorList>
    </citation>
    <scope>NUCLEOTIDE SEQUENCE [LARGE SCALE GENOMIC DNA]</scope>
    <source>
        <strain evidence="2">cv. Nipponbare</strain>
    </source>
</reference>
<reference evidence="1 2" key="3">
    <citation type="journal article" date="2013" name="Rice">
        <title>Improvement of the Oryza sativa Nipponbare reference genome using next generation sequence and optical map data.</title>
        <authorList>
            <person name="Kawahara Y."/>
            <person name="de la Bastide M."/>
            <person name="Hamilton J.P."/>
            <person name="Kanamori H."/>
            <person name="McCombie W.R."/>
            <person name="Ouyang S."/>
            <person name="Schwartz D.C."/>
            <person name="Tanaka T."/>
            <person name="Wu J."/>
            <person name="Zhou S."/>
            <person name="Childs K.L."/>
            <person name="Davidson R.M."/>
            <person name="Lin H."/>
            <person name="Quesada-Ocampo L."/>
            <person name="Vaillancourt B."/>
            <person name="Sakai H."/>
            <person name="Lee S.S."/>
            <person name="Kim J."/>
            <person name="Numa H."/>
            <person name="Itoh T."/>
            <person name="Buell C.R."/>
            <person name="Matsumoto T."/>
        </authorList>
    </citation>
    <scope>NUCLEOTIDE SEQUENCE [LARGE SCALE GENOMIC DNA]</scope>
    <source>
        <strain evidence="2">cv. Nipponbare</strain>
    </source>
</reference>
<dbReference type="Proteomes" id="UP000059680">
    <property type="component" value="Chromosome 3"/>
</dbReference>
<organism evidence="1 2">
    <name type="scientific">Oryza sativa subsp. japonica</name>
    <name type="common">Rice</name>
    <dbReference type="NCBI Taxonomy" id="39947"/>
    <lineage>
        <taxon>Eukaryota</taxon>
        <taxon>Viridiplantae</taxon>
        <taxon>Streptophyta</taxon>
        <taxon>Embryophyta</taxon>
        <taxon>Tracheophyta</taxon>
        <taxon>Spermatophyta</taxon>
        <taxon>Magnoliopsida</taxon>
        <taxon>Liliopsida</taxon>
        <taxon>Poales</taxon>
        <taxon>Poaceae</taxon>
        <taxon>BOP clade</taxon>
        <taxon>Oryzoideae</taxon>
        <taxon>Oryzeae</taxon>
        <taxon>Oryzinae</taxon>
        <taxon>Oryza</taxon>
        <taxon>Oryza sativa</taxon>
    </lineage>
</organism>
<dbReference type="AlphaFoldDB" id="A0A0P0VZJ3"/>
<evidence type="ECO:0000313" key="1">
    <source>
        <dbReference type="EMBL" id="BAS84683.1"/>
    </source>
</evidence>
<proteinExistence type="predicted"/>
<dbReference type="PaxDb" id="39947-A0A0P0VZJ3"/>
<dbReference type="EMBL" id="AP014959">
    <property type="protein sequence ID" value="BAS84683.1"/>
    <property type="molecule type" value="Genomic_DNA"/>
</dbReference>
<keyword evidence="2" id="KW-1185">Reference proteome</keyword>
<name>A0A0P0VZJ3_ORYSJ</name>
<sequence length="183" mass="20309">MVLACGEEIKFDGHHCRLCGSILRIVPSHGGQHLMTSLRARRNRLVETSNKRACQGWWWRELNGSRVCSWRPIPSLPGVAQHIEDMPQEVAVMALHYAAMYQCPFPSFPRQSASCTNCCNSGGSGQAHNCGGSLSRRSVQLAIEGVATEMENSRRDERLELAIRESSTQLRPKLSCLSSLVSE</sequence>
<gene>
    <name evidence="1" type="ordered locus">Os03g0413701</name>
    <name evidence="1" type="ORF">OSNPB_030413701</name>
</gene>
<dbReference type="InParanoid" id="A0A0P0VZJ3"/>
<accession>A0A0P0VZJ3</accession>
<protein>
    <submittedName>
        <fullName evidence="1">Os03g0413701 protein</fullName>
    </submittedName>
</protein>